<dbReference type="EMBL" id="KT997803">
    <property type="protein sequence ID" value="ANO58260.1"/>
    <property type="molecule type" value="Genomic_DNA"/>
</dbReference>
<sequence length="59" mass="6923">MANTPLLTYQEIAQATKCSMSSIRRWVACKELPVIKLGHNTRRVRQSDFDSFLQRRITR</sequence>
<dbReference type="InterPro" id="IPR010093">
    <property type="entry name" value="SinI_DNA-bd"/>
</dbReference>
<dbReference type="GO" id="GO:0003677">
    <property type="term" value="F:DNA binding"/>
    <property type="evidence" value="ECO:0007669"/>
    <property type="project" value="InterPro"/>
</dbReference>
<dbReference type="NCBIfam" id="TIGR01764">
    <property type="entry name" value="excise"/>
    <property type="match status" value="1"/>
</dbReference>
<name>A0A1B0Z241_9BACT</name>
<evidence type="ECO:0000259" key="1">
    <source>
        <dbReference type="Pfam" id="PF12728"/>
    </source>
</evidence>
<dbReference type="AlphaFoldDB" id="A0A1B0Z241"/>
<accession>A0A1B0Z241</accession>
<dbReference type="InterPro" id="IPR041657">
    <property type="entry name" value="HTH_17"/>
</dbReference>
<organism evidence="2">
    <name type="scientific">uncultured Planctomycetota bacterium</name>
    <dbReference type="NCBI Taxonomy" id="120965"/>
    <lineage>
        <taxon>Bacteria</taxon>
        <taxon>Pseudomonadati</taxon>
        <taxon>Planctomycetota</taxon>
        <taxon>environmental samples</taxon>
    </lineage>
</organism>
<feature type="domain" description="Helix-turn-helix" evidence="1">
    <location>
        <begin position="6"/>
        <end position="56"/>
    </location>
</feature>
<reference evidence="2" key="1">
    <citation type="submission" date="2015-11" db="EMBL/GenBank/DDBJ databases">
        <title>Genomes of Abundant and Widespread Viruses from the Deep Ocean.</title>
        <authorList>
            <person name="Mizuno C.M."/>
            <person name="Ghai R."/>
            <person name="Saghai A."/>
            <person name="Lopez-Garcia P."/>
            <person name="Rodriguez-Valera F."/>
        </authorList>
    </citation>
    <scope>NUCLEOTIDE SEQUENCE</scope>
</reference>
<dbReference type="SUPFAM" id="SSF46955">
    <property type="entry name" value="Putative DNA-binding domain"/>
    <property type="match status" value="1"/>
</dbReference>
<proteinExistence type="predicted"/>
<dbReference type="InterPro" id="IPR009061">
    <property type="entry name" value="DNA-bd_dom_put_sf"/>
</dbReference>
<protein>
    <submittedName>
        <fullName evidence="2">DNA binding domain excisionase family protein</fullName>
    </submittedName>
</protein>
<evidence type="ECO:0000313" key="2">
    <source>
        <dbReference type="EMBL" id="ANO58260.1"/>
    </source>
</evidence>
<dbReference type="Pfam" id="PF12728">
    <property type="entry name" value="HTH_17"/>
    <property type="match status" value="1"/>
</dbReference>